<feature type="compositionally biased region" description="Polar residues" evidence="1">
    <location>
        <begin position="337"/>
        <end position="347"/>
    </location>
</feature>
<gene>
    <name evidence="2" type="ORF">TeGR_g1188</name>
</gene>
<proteinExistence type="predicted"/>
<comment type="caution">
    <text evidence="2">The sequence shown here is derived from an EMBL/GenBank/DDBJ whole genome shotgun (WGS) entry which is preliminary data.</text>
</comment>
<protein>
    <submittedName>
        <fullName evidence="2">Uncharacterized protein</fullName>
    </submittedName>
</protein>
<dbReference type="CDD" id="cd17039">
    <property type="entry name" value="Ubl_ubiquitin_like"/>
    <property type="match status" value="1"/>
</dbReference>
<evidence type="ECO:0000256" key="1">
    <source>
        <dbReference type="SAM" id="MobiDB-lite"/>
    </source>
</evidence>
<name>A0ABQ6NAY6_9STRA</name>
<dbReference type="Proteomes" id="UP001165060">
    <property type="component" value="Unassembled WGS sequence"/>
</dbReference>
<accession>A0ABQ6NAY6</accession>
<sequence>MSFLETMFNAAMAGDIPDVDDSGPRYDVPPALLAPGPLHPSYTSRLTSSTSARCAERRFPLPHLKAVDTVDYSHGGGFFLVRTLGPLSFIVRKHTTGREFCVRLGTSRSCTCPECESGNPLADGAVKVGKGEVQKVCPAVLFVLLKVLQVPRGSPLMFRRKWTGLEADMVVQAAGAQKEKLRLQNAQRPYNGETFKPHIKGEDATMYDGEYDEVYGYARSTDANSNGSLSAADAKVMGGAYKLTELTRKGKTFTASDMRNLAVAKLASVAASRGERSRGLENASLLASLDGQMPPEPFVPYAERMKREGQLMSNGMVLEAGSLGSLPSLGLGLPERSTATSGPKSPQTSPPDSPGSTARSERTEATASTASTYNADLTVSYPFFVTGGRKVVAPGIVFEPGMKVRHPSMLFAKKFAHLIKEFLYVWETTRDRQSKDMLSVKIRSLWIKNSIFKRWAGNVFERNRRKAFLLKKARIRTTVLLQNGTSVDVCVSPLVTGNEVIALALKKRKMVSKSVNKRNKEFRLVFQSGIIDERRTLFDAGVEDRSTMKLVYPLRITDAAQEYKRMAAL</sequence>
<dbReference type="EMBL" id="BRYB01006639">
    <property type="protein sequence ID" value="GMI53921.1"/>
    <property type="molecule type" value="Genomic_DNA"/>
</dbReference>
<dbReference type="PANTHER" id="PTHR21540">
    <property type="entry name" value="RING FINGER AND SWIM DOMAIN-CONTAINING PROTEIN 2"/>
    <property type="match status" value="1"/>
</dbReference>
<feature type="region of interest" description="Disordered" evidence="1">
    <location>
        <begin position="329"/>
        <end position="369"/>
    </location>
</feature>
<evidence type="ECO:0000313" key="3">
    <source>
        <dbReference type="Proteomes" id="UP001165060"/>
    </source>
</evidence>
<reference evidence="2 3" key="1">
    <citation type="journal article" date="2023" name="Commun. Biol.">
        <title>Genome analysis of Parmales, the sister group of diatoms, reveals the evolutionary specialization of diatoms from phago-mixotrophs to photoautotrophs.</title>
        <authorList>
            <person name="Ban H."/>
            <person name="Sato S."/>
            <person name="Yoshikawa S."/>
            <person name="Yamada K."/>
            <person name="Nakamura Y."/>
            <person name="Ichinomiya M."/>
            <person name="Sato N."/>
            <person name="Blanc-Mathieu R."/>
            <person name="Endo H."/>
            <person name="Kuwata A."/>
            <person name="Ogata H."/>
        </authorList>
    </citation>
    <scope>NUCLEOTIDE SEQUENCE [LARGE SCALE GENOMIC DNA]</scope>
</reference>
<dbReference type="InterPro" id="IPR039903">
    <property type="entry name" value="Zswim2"/>
</dbReference>
<organism evidence="2 3">
    <name type="scientific">Tetraparma gracilis</name>
    <dbReference type="NCBI Taxonomy" id="2962635"/>
    <lineage>
        <taxon>Eukaryota</taxon>
        <taxon>Sar</taxon>
        <taxon>Stramenopiles</taxon>
        <taxon>Ochrophyta</taxon>
        <taxon>Bolidophyceae</taxon>
        <taxon>Parmales</taxon>
        <taxon>Triparmaceae</taxon>
        <taxon>Tetraparma</taxon>
    </lineage>
</organism>
<keyword evidence="3" id="KW-1185">Reference proteome</keyword>
<evidence type="ECO:0000313" key="2">
    <source>
        <dbReference type="EMBL" id="GMI53921.1"/>
    </source>
</evidence>